<evidence type="ECO:0000313" key="4">
    <source>
        <dbReference type="Proteomes" id="UP000621266"/>
    </source>
</evidence>
<feature type="compositionally biased region" description="Basic and acidic residues" evidence="1">
    <location>
        <begin position="335"/>
        <end position="363"/>
    </location>
</feature>
<name>A0ABQ7FCH4_9ACTN</name>
<feature type="compositionally biased region" description="Basic and acidic residues" evidence="1">
    <location>
        <begin position="125"/>
        <end position="137"/>
    </location>
</feature>
<keyword evidence="2" id="KW-0472">Membrane</keyword>
<dbReference type="InterPro" id="IPR019207">
    <property type="entry name" value="DUF2092"/>
</dbReference>
<accession>A0ABQ7FCH4</accession>
<feature type="region of interest" description="Disordered" evidence="1">
    <location>
        <begin position="1"/>
        <end position="24"/>
    </location>
</feature>
<feature type="compositionally biased region" description="Gly residues" evidence="1">
    <location>
        <begin position="94"/>
        <end position="123"/>
    </location>
</feature>
<sequence>MPGKRPTQVTDEWNGGGSTPAPGRRAARYAVPVAVAGVAAATIGLVPALASTGSPDLPEISAAELIAKMAESDTEQLSGTVKVSTDLGLPGLPGLSGGGQGGQGLFGGGHGGSGPDGGRGVDGSRGAEDGRDGEGGEGKGSAADPQAKLMELASGTHTLRVAADGPDRQRLSIVGDAAEYSLIHNGDELWAYDSGSNSAFHATAPDDSEKKRGDGGKHQPGGLPGELADATPQELAEHALKAVDDTTTVKVDGTAKVAGRDAYQLAIEPKAEESTVESVRIAVDADNGVPLKFTLHPKSGGKAAIDVGFTSVDFGAPDAKLFEFTPPKGAEVTEADERRPDGKQLEERLKEKGLDGKGLDEKSLRELREKSGGGGLSGLNVIGEGWASVAELRAPDGGKGLGGTGAGGELPARAEQFLDSLGEKVSGDFGGGRVFSTRLVNVLMTDDGAVYAGAVDKAALVEAAEEAK</sequence>
<keyword evidence="2" id="KW-1133">Transmembrane helix</keyword>
<evidence type="ECO:0000256" key="2">
    <source>
        <dbReference type="SAM" id="Phobius"/>
    </source>
</evidence>
<proteinExistence type="predicted"/>
<protein>
    <submittedName>
        <fullName evidence="3">DUF2092 domain-containing protein</fullName>
    </submittedName>
</protein>
<dbReference type="Proteomes" id="UP000621266">
    <property type="component" value="Unassembled WGS sequence"/>
</dbReference>
<dbReference type="InterPro" id="IPR052944">
    <property type="entry name" value="Sporulation_related"/>
</dbReference>
<dbReference type="InterPro" id="IPR029046">
    <property type="entry name" value="LolA/LolB/LppX"/>
</dbReference>
<dbReference type="EMBL" id="WHPN01000375">
    <property type="protein sequence ID" value="KAF4406277.1"/>
    <property type="molecule type" value="Genomic_DNA"/>
</dbReference>
<comment type="caution">
    <text evidence="3">The sequence shown here is derived from an EMBL/GenBank/DDBJ whole genome shotgun (WGS) entry which is preliminary data.</text>
</comment>
<gene>
    <name evidence="3" type="ORF">GCU69_25865</name>
</gene>
<dbReference type="Pfam" id="PF09865">
    <property type="entry name" value="DUF2092"/>
    <property type="match status" value="1"/>
</dbReference>
<dbReference type="RefSeq" id="WP_156207297.1">
    <property type="nucleotide sequence ID" value="NZ_WHPN01000375.1"/>
</dbReference>
<keyword evidence="2" id="KW-0812">Transmembrane</keyword>
<feature type="region of interest" description="Disordered" evidence="1">
    <location>
        <begin position="92"/>
        <end position="145"/>
    </location>
</feature>
<feature type="compositionally biased region" description="Basic and acidic residues" evidence="1">
    <location>
        <begin position="207"/>
        <end position="217"/>
    </location>
</feature>
<feature type="region of interest" description="Disordered" evidence="1">
    <location>
        <begin position="200"/>
        <end position="228"/>
    </location>
</feature>
<feature type="transmembrane region" description="Helical" evidence="2">
    <location>
        <begin position="29"/>
        <end position="50"/>
    </location>
</feature>
<reference evidence="3 4" key="1">
    <citation type="submission" date="2019-10" db="EMBL/GenBank/DDBJ databases">
        <title>Streptomyces tenebrisbrunneis sp.nov., an endogenous actinomycete isolated from of Lycium ruthenicum.</title>
        <authorList>
            <person name="Ma L."/>
        </authorList>
    </citation>
    <scope>NUCLEOTIDE SEQUENCE [LARGE SCALE GENOMIC DNA]</scope>
    <source>
        <strain evidence="3 4">TRM 66187</strain>
    </source>
</reference>
<dbReference type="PANTHER" id="PTHR37507:SF2">
    <property type="entry name" value="SPORULATION PROTEIN YDCC"/>
    <property type="match status" value="1"/>
</dbReference>
<evidence type="ECO:0000256" key="1">
    <source>
        <dbReference type="SAM" id="MobiDB-lite"/>
    </source>
</evidence>
<feature type="region of interest" description="Disordered" evidence="1">
    <location>
        <begin position="330"/>
        <end position="363"/>
    </location>
</feature>
<dbReference type="PANTHER" id="PTHR37507">
    <property type="entry name" value="SPORULATION PROTEIN YDCC"/>
    <property type="match status" value="1"/>
</dbReference>
<organism evidence="3 4">
    <name type="scientific">Streptomyces lycii</name>
    <dbReference type="NCBI Taxonomy" id="2654337"/>
    <lineage>
        <taxon>Bacteria</taxon>
        <taxon>Bacillati</taxon>
        <taxon>Actinomycetota</taxon>
        <taxon>Actinomycetes</taxon>
        <taxon>Kitasatosporales</taxon>
        <taxon>Streptomycetaceae</taxon>
        <taxon>Streptomyces</taxon>
    </lineage>
</organism>
<keyword evidence="4" id="KW-1185">Reference proteome</keyword>
<evidence type="ECO:0000313" key="3">
    <source>
        <dbReference type="EMBL" id="KAF4406277.1"/>
    </source>
</evidence>
<dbReference type="Gene3D" id="2.50.20.10">
    <property type="entry name" value="Lipoprotein localisation LolA/LolB/LppX"/>
    <property type="match status" value="1"/>
</dbReference>
<dbReference type="SUPFAM" id="SSF89392">
    <property type="entry name" value="Prokaryotic lipoproteins and lipoprotein localization factors"/>
    <property type="match status" value="1"/>
</dbReference>